<reference evidence="1 2" key="1">
    <citation type="submission" date="2016-07" db="EMBL/GenBank/DDBJ databases">
        <title>Multiple horizontal gene transfer events from other fungi enriched the ability of initially mycotrophic Trichoderma (Ascomycota) to feed on dead plant biomass.</title>
        <authorList>
            <consortium name="DOE Joint Genome Institute"/>
            <person name="Aerts A."/>
            <person name="Atanasova L."/>
            <person name="Chenthamara K."/>
            <person name="Zhang J."/>
            <person name="Grujic M."/>
            <person name="Henrissat B."/>
            <person name="Kuo A."/>
            <person name="Salamov A."/>
            <person name="Lipzen A."/>
            <person name="Labutti K."/>
            <person name="Barry K."/>
            <person name="Miao Y."/>
            <person name="Rahimi M.J."/>
            <person name="Shen Q."/>
            <person name="Grigoriev I.V."/>
            <person name="Kubicek C.P."/>
            <person name="Druzhinina I.S."/>
        </authorList>
    </citation>
    <scope>NUCLEOTIDE SEQUENCE [LARGE SCALE GENOMIC DNA]</scope>
    <source>
        <strain evidence="1 2">CBS 433.97</strain>
    </source>
</reference>
<sequence>MGNRSGSWCAVGAPKQTTHSPHCELCLVYGDSFSFHFSIVFSSFFAIELRD</sequence>
<gene>
    <name evidence="1" type="ORF">M441DRAFT_412564</name>
</gene>
<organism evidence="1 2">
    <name type="scientific">Trichoderma asperellum (strain ATCC 204424 / CBS 433.97 / NBRC 101777)</name>
    <dbReference type="NCBI Taxonomy" id="1042311"/>
    <lineage>
        <taxon>Eukaryota</taxon>
        <taxon>Fungi</taxon>
        <taxon>Dikarya</taxon>
        <taxon>Ascomycota</taxon>
        <taxon>Pezizomycotina</taxon>
        <taxon>Sordariomycetes</taxon>
        <taxon>Hypocreomycetidae</taxon>
        <taxon>Hypocreales</taxon>
        <taxon>Hypocreaceae</taxon>
        <taxon>Trichoderma</taxon>
    </lineage>
</organism>
<dbReference type="AlphaFoldDB" id="A0A2T3Z7P0"/>
<proteinExistence type="predicted"/>
<evidence type="ECO:0000313" key="2">
    <source>
        <dbReference type="Proteomes" id="UP000240493"/>
    </source>
</evidence>
<dbReference type="Proteomes" id="UP000240493">
    <property type="component" value="Unassembled WGS sequence"/>
</dbReference>
<accession>A0A2T3Z7P0</accession>
<keyword evidence="2" id="KW-1185">Reference proteome</keyword>
<name>A0A2T3Z7P0_TRIA4</name>
<dbReference type="EMBL" id="KZ679262">
    <property type="protein sequence ID" value="PTB40802.1"/>
    <property type="molecule type" value="Genomic_DNA"/>
</dbReference>
<protein>
    <submittedName>
        <fullName evidence="1">Uncharacterized protein</fullName>
    </submittedName>
</protein>
<evidence type="ECO:0000313" key="1">
    <source>
        <dbReference type="EMBL" id="PTB40802.1"/>
    </source>
</evidence>